<dbReference type="Gene3D" id="3.30.810.10">
    <property type="entry name" value="2-Layer Sandwich"/>
    <property type="match status" value="1"/>
</dbReference>
<evidence type="ECO:0000256" key="3">
    <source>
        <dbReference type="ARBA" id="ARBA00022723"/>
    </source>
</evidence>
<keyword evidence="15" id="KW-1185">Reference proteome</keyword>
<dbReference type="GO" id="GO:0010008">
    <property type="term" value="C:endosome membrane"/>
    <property type="evidence" value="ECO:0007669"/>
    <property type="project" value="TreeGrafter"/>
</dbReference>
<reference evidence="14 15" key="1">
    <citation type="submission" date="2017-04" db="EMBL/GenBank/DDBJ databases">
        <title>Genome sequencing of [Candida] sorbophila.</title>
        <authorList>
            <person name="Ahn J.O."/>
        </authorList>
    </citation>
    <scope>NUCLEOTIDE SEQUENCE [LARGE SCALE GENOMIC DNA]</scope>
    <source>
        <strain evidence="14 15">DS02</strain>
    </source>
</reference>
<feature type="domain" description="PIPK" evidence="13">
    <location>
        <begin position="1301"/>
        <end position="1618"/>
    </location>
</feature>
<evidence type="ECO:0000256" key="1">
    <source>
        <dbReference type="ARBA" id="ARBA00012009"/>
    </source>
</evidence>
<dbReference type="InterPro" id="IPR027409">
    <property type="entry name" value="GroEL-like_apical_dom_sf"/>
</dbReference>
<dbReference type="OrthoDB" id="158357at2759"/>
<feature type="domain" description="FYVE-type" evidence="12">
    <location>
        <begin position="187"/>
        <end position="246"/>
    </location>
</feature>
<dbReference type="Gene3D" id="3.30.800.10">
    <property type="entry name" value="Phosphatidylinositol Phosphate Kinase II Beta"/>
    <property type="match status" value="1"/>
</dbReference>
<dbReference type="EC" id="2.7.1.150" evidence="1"/>
<feature type="region of interest" description="Disordered" evidence="11">
    <location>
        <begin position="66"/>
        <end position="93"/>
    </location>
</feature>
<dbReference type="Proteomes" id="UP000238350">
    <property type="component" value="Unassembled WGS sequence"/>
</dbReference>
<sequence>MSEFVTFPESEVYSPRPPSYINIYDRVKDAASTVVSSLIPSSSTALSTPAESASAQLQSFSIANQNASEAPGENKADTNGANSPAKPPPLNRNDTAISIAAIGNSEQSSSGFLPVSKTPLVGVSSEPSVPMLTSVPAIAIDTPADTFGDTDSIISTVSYSRAYLSAQYSRARKGPADPLSKEFWMKDENATSCFRCSRPFTTFRRRHHCRICGQIFCGSCTSLVAGSHVSGSGNVRCCELCMSSLDTQHSSSDEEDVTAVSFVGSYPDSMTAFHRRDDFRIPNAARFGPVLTGEHLEHSEEDDDTDPNEAMTSSFSNRMPSTGLPSVHITRPRSNTNRSQRSIQQLVKFPVHTSSVDLSSAAAHHTEAYLNKLIAEAELPSDPWASVLLQPLYTAAASVHAEFLPNQIDPREWIKVKRICGGTPQDIDCISGTIFTHALAQRVMPSHIQNPRILLITFPIEYSRGAGSYMSLEPILAQEQEYLRKLVTRIEALKPTMLLSTTSIARSALEMLSLAGIAVACYVPENAIQRLARYTQADVLSSFDKLSTNPRLGFCSEFERRIYRYGDMAKTFLFFTGISANSGCTIILRGEENELAQVKPLMEVMAVVVTSLKLETALMRDQFVLLPAIDDGPVLSSSPFVDFGRPYLQKLTQQLEDEVVHAKTTIENEPEKEEADQDDSEVIDWKSRAIDFGIKVPSELPGGWQLLRRYVAQIQNNRHEQAHGRWNKVQEQWDQLETQSPYLFSPTFHQSLVVLFASACRPVSGIICIGPESVMMDYYLNSDLTLGQWIEQFCQTYNDSCPENCGHAMSEHDRYYIHGEGRLSCAVEPHDCPMPGMTDTILMWSYCKKCDQVQPVVPMSSSTWKYSLGKYFELAFWGKPLSLRAGVCPHNIYRDHVRYFGWHNLAVKVEYQAIDLFDVKTPTPIRHVDSVGAINYKIDSFVDIRAQLIRFWESILYCVNQVKLEGLDEEKLSEGLETLAQFKQRAEYDRDVSVNLLDRTFVTSEPEDTLALNNVYLHVQALVEKWHQDFSTFDGMFFPSEKDIRRVTAQHLRSMFLEDEKLSEDSTGPGLAPAAEITGQAEATSSSEPAESPDEDEVTQPMPIIGMPDLSSQKPTPSVRVQTKFGNKIDFEVGSLENQAPKPQIKPKKEQHVSLLVKHFEELSREFELERTRERQRLKERRDALTLKQAPPVAEILQDLNDAEEDWNDDDVQQRTHVDKSSGREFPESGQEEDARSVATAGSAPDLDLAPDSESKGLVPLLERNSLIKSLVNFWAERSSTRWSEIEYMLSPTEHLFNDSLVVIREDEPSSIIAFCLSLPDYQSRIRAGISSEPDNVLSAEQRILKQTGVHMRYQFEERQTKISCKIFFSEQFDAIREQCGIENEYLQSLSRCIPWEGSGGKSGSSFMKTRNDRFILKEMSQPEFDAFVSIAPSYFEYTSQALFHELPSVLARIFGFYQIQIRNVNRQYKLYVMVMENLFYGQDSLRLFDLKGSMRNRKAAETGKANEVLLDENMVEYIHEHPLFVREHTKKMLRTSLYNDSLFLTKMNVMDYSLVIGINEQARTVYAGLVDFVRTYTWDKKIESWVKGRTTTRVKEPTVISPRQYKVRFRESMEQYFLMVPDCWSELAVSQSFQPEEV</sequence>
<dbReference type="PANTHER" id="PTHR45748:SF7">
    <property type="entry name" value="1-PHOSPHATIDYLINOSITOL 3-PHOSPHATE 5-KINASE-RELATED"/>
    <property type="match status" value="1"/>
</dbReference>
<dbReference type="GO" id="GO:0005524">
    <property type="term" value="F:ATP binding"/>
    <property type="evidence" value="ECO:0007669"/>
    <property type="project" value="UniProtKB-UniRule"/>
</dbReference>
<dbReference type="Pfam" id="PF01363">
    <property type="entry name" value="FYVE"/>
    <property type="match status" value="1"/>
</dbReference>
<keyword evidence="5 9" id="KW-0863">Zinc-finger</keyword>
<feature type="region of interest" description="Disordered" evidence="11">
    <location>
        <begin position="1204"/>
        <end position="1253"/>
    </location>
</feature>
<dbReference type="InterPro" id="IPR013083">
    <property type="entry name" value="Znf_RING/FYVE/PHD"/>
</dbReference>
<evidence type="ECO:0000259" key="12">
    <source>
        <dbReference type="PROSITE" id="PS50178"/>
    </source>
</evidence>
<dbReference type="GO" id="GO:0000285">
    <property type="term" value="F:1-phosphatidylinositol-3-phosphate 5-kinase activity"/>
    <property type="evidence" value="ECO:0007669"/>
    <property type="project" value="UniProtKB-EC"/>
</dbReference>
<evidence type="ECO:0000313" key="15">
    <source>
        <dbReference type="Proteomes" id="UP000238350"/>
    </source>
</evidence>
<dbReference type="Pfam" id="PF00118">
    <property type="entry name" value="Cpn60_TCP1"/>
    <property type="match status" value="1"/>
</dbReference>
<organism evidence="14 15">
    <name type="scientific">Wickerhamiella sorbophila</name>
    <dbReference type="NCBI Taxonomy" id="45607"/>
    <lineage>
        <taxon>Eukaryota</taxon>
        <taxon>Fungi</taxon>
        <taxon>Dikarya</taxon>
        <taxon>Ascomycota</taxon>
        <taxon>Saccharomycotina</taxon>
        <taxon>Dipodascomycetes</taxon>
        <taxon>Dipodascales</taxon>
        <taxon>Trichomonascaceae</taxon>
        <taxon>Wickerhamiella</taxon>
    </lineage>
</organism>
<dbReference type="SUPFAM" id="SSF57903">
    <property type="entry name" value="FYVE/PHD zinc finger"/>
    <property type="match status" value="1"/>
</dbReference>
<dbReference type="GeneID" id="36514591"/>
<dbReference type="GO" id="GO:0046854">
    <property type="term" value="P:phosphatidylinositol phosphate biosynthetic process"/>
    <property type="evidence" value="ECO:0007669"/>
    <property type="project" value="TreeGrafter"/>
</dbReference>
<dbReference type="InterPro" id="IPR002498">
    <property type="entry name" value="PInositol-4-P-4/5-kinase_core"/>
</dbReference>
<evidence type="ECO:0000256" key="7">
    <source>
        <dbReference type="ARBA" id="ARBA00022833"/>
    </source>
</evidence>
<dbReference type="InterPro" id="IPR017455">
    <property type="entry name" value="Znf_FYVE-rel"/>
</dbReference>
<dbReference type="GO" id="GO:0008270">
    <property type="term" value="F:zinc ion binding"/>
    <property type="evidence" value="ECO:0007669"/>
    <property type="project" value="UniProtKB-KW"/>
</dbReference>
<dbReference type="GO" id="GO:0000329">
    <property type="term" value="C:fungal-type vacuole membrane"/>
    <property type="evidence" value="ECO:0007669"/>
    <property type="project" value="TreeGrafter"/>
</dbReference>
<comment type="caution">
    <text evidence="14">The sequence shown here is derived from an EMBL/GenBank/DDBJ whole genome shotgun (WGS) entry which is preliminary data.</text>
</comment>
<dbReference type="SMART" id="SM00330">
    <property type="entry name" value="PIPKc"/>
    <property type="match status" value="1"/>
</dbReference>
<dbReference type="SUPFAM" id="SSF56104">
    <property type="entry name" value="SAICAR synthase-like"/>
    <property type="match status" value="1"/>
</dbReference>
<gene>
    <name evidence="14" type="ORF">B9G98_00842</name>
</gene>
<dbReference type="PROSITE" id="PS51455">
    <property type="entry name" value="PIPK"/>
    <property type="match status" value="1"/>
</dbReference>
<dbReference type="InterPro" id="IPR027484">
    <property type="entry name" value="PInositol-4-P-5-kinase_N"/>
</dbReference>
<dbReference type="Pfam" id="PF01504">
    <property type="entry name" value="PIP5K"/>
    <property type="match status" value="1"/>
</dbReference>
<dbReference type="CDD" id="cd17300">
    <property type="entry name" value="PIPKc_PIKfyve"/>
    <property type="match status" value="1"/>
</dbReference>
<dbReference type="InterPro" id="IPR011011">
    <property type="entry name" value="Znf_FYVE_PHD"/>
</dbReference>
<dbReference type="PANTHER" id="PTHR45748">
    <property type="entry name" value="1-PHOSPHATIDYLINOSITOL 3-PHOSPHATE 5-KINASE-RELATED"/>
    <property type="match status" value="1"/>
</dbReference>
<evidence type="ECO:0000256" key="11">
    <source>
        <dbReference type="SAM" id="MobiDB-lite"/>
    </source>
</evidence>
<keyword evidence="3" id="KW-0479">Metal-binding</keyword>
<keyword evidence="6 10" id="KW-0418">Kinase</keyword>
<feature type="region of interest" description="Disordered" evidence="11">
    <location>
        <begin position="296"/>
        <end position="341"/>
    </location>
</feature>
<dbReference type="InterPro" id="IPR002423">
    <property type="entry name" value="Cpn60/GroEL/TCP-1"/>
</dbReference>
<evidence type="ECO:0000256" key="8">
    <source>
        <dbReference type="ARBA" id="ARBA00022840"/>
    </source>
</evidence>
<feature type="compositionally biased region" description="Polar residues" evidence="11">
    <location>
        <begin position="332"/>
        <end position="341"/>
    </location>
</feature>
<keyword evidence="4 10" id="KW-0547">Nucleotide-binding</keyword>
<feature type="compositionally biased region" description="Basic and acidic residues" evidence="11">
    <location>
        <begin position="1212"/>
        <end position="1227"/>
    </location>
</feature>
<dbReference type="GO" id="GO:0032266">
    <property type="term" value="F:phosphatidylinositol-3-phosphate binding"/>
    <property type="evidence" value="ECO:0007669"/>
    <property type="project" value="UniProtKB-ARBA"/>
</dbReference>
<feature type="compositionally biased region" description="Polar residues" evidence="11">
    <location>
        <begin position="310"/>
        <end position="324"/>
    </location>
</feature>
<dbReference type="FunFam" id="3.30.810.10:FF:000001">
    <property type="entry name" value="1-phosphatidylinositol 3-phosphate 5-kinase FAB1"/>
    <property type="match status" value="1"/>
</dbReference>
<protein>
    <recommendedName>
        <fullName evidence="1">1-phosphatidylinositol-3-phosphate 5-kinase</fullName>
        <ecNumber evidence="1">2.7.1.150</ecNumber>
    </recommendedName>
</protein>
<dbReference type="InterPro" id="IPR000306">
    <property type="entry name" value="Znf_FYVE"/>
</dbReference>
<keyword evidence="8 10" id="KW-0067">ATP-binding</keyword>
<dbReference type="RefSeq" id="XP_024663168.1">
    <property type="nucleotide sequence ID" value="XM_024807400.1"/>
</dbReference>
<evidence type="ECO:0000259" key="13">
    <source>
        <dbReference type="PROSITE" id="PS51455"/>
    </source>
</evidence>
<dbReference type="PROSITE" id="PS50178">
    <property type="entry name" value="ZF_FYVE"/>
    <property type="match status" value="1"/>
</dbReference>
<evidence type="ECO:0000256" key="2">
    <source>
        <dbReference type="ARBA" id="ARBA00022679"/>
    </source>
</evidence>
<dbReference type="EMBL" id="NDIQ01000001">
    <property type="protein sequence ID" value="PRT53222.1"/>
    <property type="molecule type" value="Genomic_DNA"/>
</dbReference>
<dbReference type="STRING" id="45607.A0A2T0FDZ4"/>
<evidence type="ECO:0000313" key="14">
    <source>
        <dbReference type="EMBL" id="PRT53222.1"/>
    </source>
</evidence>
<accession>A0A2T0FDZ4</accession>
<feature type="region of interest" description="Disordered" evidence="11">
    <location>
        <begin position="1078"/>
        <end position="1118"/>
    </location>
</feature>
<name>A0A2T0FDZ4_9ASCO</name>
<keyword evidence="7" id="KW-0862">Zinc</keyword>
<dbReference type="FunFam" id="3.50.7.10:FF:000007">
    <property type="entry name" value="1-phosphatidylinositol 3-phosphate 5-kinase isoform X1"/>
    <property type="match status" value="1"/>
</dbReference>
<dbReference type="SMART" id="SM00064">
    <property type="entry name" value="FYVE"/>
    <property type="match status" value="1"/>
</dbReference>
<keyword evidence="2 10" id="KW-0808">Transferase</keyword>
<evidence type="ECO:0000256" key="4">
    <source>
        <dbReference type="ARBA" id="ARBA00022741"/>
    </source>
</evidence>
<dbReference type="SUPFAM" id="SSF52029">
    <property type="entry name" value="GroEL apical domain-like"/>
    <property type="match status" value="1"/>
</dbReference>
<dbReference type="InterPro" id="IPR044769">
    <property type="entry name" value="PIKfyve_PIPKc"/>
</dbReference>
<evidence type="ECO:0000256" key="5">
    <source>
        <dbReference type="ARBA" id="ARBA00022771"/>
    </source>
</evidence>
<evidence type="ECO:0000256" key="6">
    <source>
        <dbReference type="ARBA" id="ARBA00022777"/>
    </source>
</evidence>
<feature type="compositionally biased region" description="Low complexity" evidence="11">
    <location>
        <begin position="1081"/>
        <end position="1090"/>
    </location>
</feature>
<proteinExistence type="predicted"/>
<dbReference type="InterPro" id="IPR027483">
    <property type="entry name" value="PInositol-4-P-4/5-kinase_C_sf"/>
</dbReference>
<evidence type="ECO:0000256" key="10">
    <source>
        <dbReference type="PROSITE-ProRule" id="PRU00781"/>
    </source>
</evidence>
<dbReference type="Gene3D" id="3.50.7.10">
    <property type="entry name" value="GroEL"/>
    <property type="match status" value="1"/>
</dbReference>
<evidence type="ECO:0000256" key="9">
    <source>
        <dbReference type="PROSITE-ProRule" id="PRU00091"/>
    </source>
</evidence>
<dbReference type="Gene3D" id="3.30.40.10">
    <property type="entry name" value="Zinc/RING finger domain, C3HC4 (zinc finger)"/>
    <property type="match status" value="1"/>
</dbReference>